<name>A0ABV0XUF5_9TELE</name>
<evidence type="ECO:0000313" key="2">
    <source>
        <dbReference type="Proteomes" id="UP001469553"/>
    </source>
</evidence>
<proteinExistence type="predicted"/>
<dbReference type="EMBL" id="JAHRIP010012490">
    <property type="protein sequence ID" value="MEQ2285081.1"/>
    <property type="molecule type" value="Genomic_DNA"/>
</dbReference>
<organism evidence="1 2">
    <name type="scientific">Ameca splendens</name>
    <dbReference type="NCBI Taxonomy" id="208324"/>
    <lineage>
        <taxon>Eukaryota</taxon>
        <taxon>Metazoa</taxon>
        <taxon>Chordata</taxon>
        <taxon>Craniata</taxon>
        <taxon>Vertebrata</taxon>
        <taxon>Euteleostomi</taxon>
        <taxon>Actinopterygii</taxon>
        <taxon>Neopterygii</taxon>
        <taxon>Teleostei</taxon>
        <taxon>Neoteleostei</taxon>
        <taxon>Acanthomorphata</taxon>
        <taxon>Ovalentaria</taxon>
        <taxon>Atherinomorphae</taxon>
        <taxon>Cyprinodontiformes</taxon>
        <taxon>Goodeidae</taxon>
        <taxon>Ameca</taxon>
    </lineage>
</organism>
<dbReference type="Proteomes" id="UP001469553">
    <property type="component" value="Unassembled WGS sequence"/>
</dbReference>
<gene>
    <name evidence="1" type="ORF">AMECASPLE_028240</name>
</gene>
<sequence>MTGDQNPKADRVKLLSLLGWVTVANNTRTGPAERRCWQDSLAAKEAQRQKIQTLIQSVYEKCSYLRLIKPNLADSELKSRVMWFVYISSWTLEVLFGPTTNFFFSEKTEDLK</sequence>
<reference evidence="1 2" key="1">
    <citation type="submission" date="2021-06" db="EMBL/GenBank/DDBJ databases">
        <authorList>
            <person name="Palmer J.M."/>
        </authorList>
    </citation>
    <scope>NUCLEOTIDE SEQUENCE [LARGE SCALE GENOMIC DNA]</scope>
    <source>
        <strain evidence="1 2">AS_MEX2019</strain>
        <tissue evidence="1">Muscle</tissue>
    </source>
</reference>
<keyword evidence="2" id="KW-1185">Reference proteome</keyword>
<protein>
    <submittedName>
        <fullName evidence="1">Uncharacterized protein</fullName>
    </submittedName>
</protein>
<accession>A0ABV0XUF5</accession>
<comment type="caution">
    <text evidence="1">The sequence shown here is derived from an EMBL/GenBank/DDBJ whole genome shotgun (WGS) entry which is preliminary data.</text>
</comment>
<evidence type="ECO:0000313" key="1">
    <source>
        <dbReference type="EMBL" id="MEQ2285081.1"/>
    </source>
</evidence>